<dbReference type="Proteomes" id="UP000765509">
    <property type="component" value="Unassembled WGS sequence"/>
</dbReference>
<organism evidence="1 2">
    <name type="scientific">Austropuccinia psidii MF-1</name>
    <dbReference type="NCBI Taxonomy" id="1389203"/>
    <lineage>
        <taxon>Eukaryota</taxon>
        <taxon>Fungi</taxon>
        <taxon>Dikarya</taxon>
        <taxon>Basidiomycota</taxon>
        <taxon>Pucciniomycotina</taxon>
        <taxon>Pucciniomycetes</taxon>
        <taxon>Pucciniales</taxon>
        <taxon>Sphaerophragmiaceae</taxon>
        <taxon>Austropuccinia</taxon>
    </lineage>
</organism>
<reference evidence="1" key="1">
    <citation type="submission" date="2021-03" db="EMBL/GenBank/DDBJ databases">
        <title>Draft genome sequence of rust myrtle Austropuccinia psidii MF-1, a brazilian biotype.</title>
        <authorList>
            <person name="Quecine M.C."/>
            <person name="Pachon D.M.R."/>
            <person name="Bonatelli M.L."/>
            <person name="Correr F.H."/>
            <person name="Franceschini L.M."/>
            <person name="Leite T.F."/>
            <person name="Margarido G.R.A."/>
            <person name="Almeida C.A."/>
            <person name="Ferrarezi J.A."/>
            <person name="Labate C.A."/>
        </authorList>
    </citation>
    <scope>NUCLEOTIDE SEQUENCE</scope>
    <source>
        <strain evidence="1">MF-1</strain>
    </source>
</reference>
<accession>A0A9Q3I1S2</accession>
<comment type="caution">
    <text evidence="1">The sequence shown here is derived from an EMBL/GenBank/DDBJ whole genome shotgun (WGS) entry which is preliminary data.</text>
</comment>
<dbReference type="EMBL" id="AVOT02031357">
    <property type="protein sequence ID" value="MBW0524873.1"/>
    <property type="molecule type" value="Genomic_DNA"/>
</dbReference>
<gene>
    <name evidence="1" type="ORF">O181_064588</name>
</gene>
<evidence type="ECO:0000313" key="2">
    <source>
        <dbReference type="Proteomes" id="UP000765509"/>
    </source>
</evidence>
<name>A0A9Q3I1S2_9BASI</name>
<sequence>MIPGDLEWKTCLRRPFYNIERDRPMVLFPKKKDRLTALHPGMSETMINKRILIKCSGDLENSIRRRFIEPFPTEDYINSMEDINTRTKICRNWHKPPIYNNTGGKPISRPNEPQDRALLKFHKCGATSHLANTSPKRTRVNEI</sequence>
<keyword evidence="2" id="KW-1185">Reference proteome</keyword>
<evidence type="ECO:0000313" key="1">
    <source>
        <dbReference type="EMBL" id="MBW0524873.1"/>
    </source>
</evidence>
<proteinExistence type="predicted"/>
<protein>
    <submittedName>
        <fullName evidence="1">Uncharacterized protein</fullName>
    </submittedName>
</protein>
<dbReference type="AlphaFoldDB" id="A0A9Q3I1S2"/>